<feature type="domain" description="Ribbon-helix-helix protein CopG" evidence="1">
    <location>
        <begin position="1"/>
        <end position="39"/>
    </location>
</feature>
<sequence>MRVTVKLAPEMEQQLRRLSDAQGRPASVLIREALAAYLGDPGPERASAYVLGEGLFGKHRGPPDLAARRKAADFDVHSDAEGKPLLNVPR</sequence>
<dbReference type="Pfam" id="PF01402">
    <property type="entry name" value="RHH_1"/>
    <property type="match status" value="1"/>
</dbReference>
<organism evidence="2 3">
    <name type="scientific">Pseudaquabacterium terrae</name>
    <dbReference type="NCBI Taxonomy" id="2732868"/>
    <lineage>
        <taxon>Bacteria</taxon>
        <taxon>Pseudomonadati</taxon>
        <taxon>Pseudomonadota</taxon>
        <taxon>Betaproteobacteria</taxon>
        <taxon>Burkholderiales</taxon>
        <taxon>Sphaerotilaceae</taxon>
        <taxon>Pseudaquabacterium</taxon>
    </lineage>
</organism>
<proteinExistence type="predicted"/>
<dbReference type="InterPro" id="IPR002145">
    <property type="entry name" value="CopG"/>
</dbReference>
<dbReference type="Proteomes" id="UP000737171">
    <property type="component" value="Unassembled WGS sequence"/>
</dbReference>
<evidence type="ECO:0000313" key="3">
    <source>
        <dbReference type="Proteomes" id="UP000737171"/>
    </source>
</evidence>
<dbReference type="InterPro" id="IPR010985">
    <property type="entry name" value="Ribbon_hlx_hlx"/>
</dbReference>
<dbReference type="RefSeq" id="WP_173126215.1">
    <property type="nucleotide sequence ID" value="NZ_JABRWJ010000006.1"/>
</dbReference>
<keyword evidence="3" id="KW-1185">Reference proteome</keyword>
<evidence type="ECO:0000259" key="1">
    <source>
        <dbReference type="Pfam" id="PF01402"/>
    </source>
</evidence>
<gene>
    <name evidence="2" type="ORF">HLB44_20605</name>
</gene>
<accession>A0ABX2EL55</accession>
<evidence type="ECO:0000313" key="2">
    <source>
        <dbReference type="EMBL" id="NRF69405.1"/>
    </source>
</evidence>
<protein>
    <submittedName>
        <fullName evidence="2">Ribbon-helix-helix protein, CopG family</fullName>
    </submittedName>
</protein>
<comment type="caution">
    <text evidence="2">The sequence shown here is derived from an EMBL/GenBank/DDBJ whole genome shotgun (WGS) entry which is preliminary data.</text>
</comment>
<reference evidence="2 3" key="1">
    <citation type="submission" date="2020-05" db="EMBL/GenBank/DDBJ databases">
        <title>Aquincola sp. isolate from soil.</title>
        <authorList>
            <person name="Han J."/>
            <person name="Kim D.-U."/>
        </authorList>
    </citation>
    <scope>NUCLEOTIDE SEQUENCE [LARGE SCALE GENOMIC DNA]</scope>
    <source>
        <strain evidence="2 3">S2</strain>
    </source>
</reference>
<dbReference type="EMBL" id="JABRWJ010000006">
    <property type="protein sequence ID" value="NRF69405.1"/>
    <property type="molecule type" value="Genomic_DNA"/>
</dbReference>
<dbReference type="SUPFAM" id="SSF47598">
    <property type="entry name" value="Ribbon-helix-helix"/>
    <property type="match status" value="1"/>
</dbReference>
<name>A0ABX2EL55_9BURK</name>